<evidence type="ECO:0000313" key="4">
    <source>
        <dbReference type="EMBL" id="QTH63867.1"/>
    </source>
</evidence>
<dbReference type="GO" id="GO:0042834">
    <property type="term" value="F:peptidoglycan binding"/>
    <property type="evidence" value="ECO:0007669"/>
    <property type="project" value="InterPro"/>
</dbReference>
<dbReference type="SUPFAM" id="SSF110997">
    <property type="entry name" value="Sporulation related repeat"/>
    <property type="match status" value="1"/>
</dbReference>
<feature type="domain" description="SPOR" evidence="3">
    <location>
        <begin position="187"/>
        <end position="266"/>
    </location>
</feature>
<feature type="compositionally biased region" description="Polar residues" evidence="1">
    <location>
        <begin position="163"/>
        <end position="188"/>
    </location>
</feature>
<organism evidence="4 5">
    <name type="scientific">Psychrosphaera ytuae</name>
    <dbReference type="NCBI Taxonomy" id="2820710"/>
    <lineage>
        <taxon>Bacteria</taxon>
        <taxon>Pseudomonadati</taxon>
        <taxon>Pseudomonadota</taxon>
        <taxon>Gammaproteobacteria</taxon>
        <taxon>Alteromonadales</taxon>
        <taxon>Pseudoalteromonadaceae</taxon>
        <taxon>Psychrosphaera</taxon>
    </lineage>
</organism>
<evidence type="ECO:0000259" key="3">
    <source>
        <dbReference type="PROSITE" id="PS51724"/>
    </source>
</evidence>
<dbReference type="EMBL" id="CP072110">
    <property type="protein sequence ID" value="QTH63867.1"/>
    <property type="molecule type" value="Genomic_DNA"/>
</dbReference>
<dbReference type="RefSeq" id="WP_208831922.1">
    <property type="nucleotide sequence ID" value="NZ_CP072110.1"/>
</dbReference>
<keyword evidence="2" id="KW-1133">Transmembrane helix</keyword>
<keyword evidence="5" id="KW-1185">Reference proteome</keyword>
<feature type="transmembrane region" description="Helical" evidence="2">
    <location>
        <begin position="9"/>
        <end position="27"/>
    </location>
</feature>
<dbReference type="Gene3D" id="3.30.70.1070">
    <property type="entry name" value="Sporulation related repeat"/>
    <property type="match status" value="1"/>
</dbReference>
<dbReference type="InterPro" id="IPR007730">
    <property type="entry name" value="SPOR-like_dom"/>
</dbReference>
<feature type="region of interest" description="Disordered" evidence="1">
    <location>
        <begin position="32"/>
        <end position="188"/>
    </location>
</feature>
<evidence type="ECO:0000313" key="5">
    <source>
        <dbReference type="Proteomes" id="UP000682739"/>
    </source>
</evidence>
<dbReference type="InterPro" id="IPR052521">
    <property type="entry name" value="Cell_div_SPOR-domain"/>
</dbReference>
<dbReference type="GO" id="GO:0030428">
    <property type="term" value="C:cell septum"/>
    <property type="evidence" value="ECO:0007669"/>
    <property type="project" value="TreeGrafter"/>
</dbReference>
<dbReference type="GO" id="GO:0032153">
    <property type="term" value="C:cell division site"/>
    <property type="evidence" value="ECO:0007669"/>
    <property type="project" value="TreeGrafter"/>
</dbReference>
<sequence length="270" mass="29570">MTELIKQRLVGMLIVVIAGIVFIPDLLDGQKQTSKSDFKKIPEQPDFDGRPMIKDFPSQQVDRMIAQVPNSDDVASDDEDESTSEHDGYEEVNNLAGETAGLSSQKGKLSVKNNPNTTTLPKNSETDAAPSSDLPSGSTEAVTVSQSSVNSDQKKPGEHQSATDKPQSNQTAQVEAKATNQSTNTSRFTKPLYILQLGSFKHKENVTTLREKLKSAGYETYIKPVKTKSAVLSKVYIGPESDRQKLKEAQIKARELTGLEGKITRFQPTN</sequence>
<name>A0A975HI63_9GAMM</name>
<dbReference type="KEGG" id="psym:J1N51_14345"/>
<dbReference type="AlphaFoldDB" id="A0A975HI63"/>
<dbReference type="PROSITE" id="PS51724">
    <property type="entry name" value="SPOR"/>
    <property type="match status" value="1"/>
</dbReference>
<accession>A0A975HI63</accession>
<dbReference type="PANTHER" id="PTHR38687:SF1">
    <property type="entry name" value="CELL DIVISION PROTEIN DEDD"/>
    <property type="match status" value="1"/>
</dbReference>
<gene>
    <name evidence="4" type="ORF">J1N51_14345</name>
</gene>
<dbReference type="GO" id="GO:0032506">
    <property type="term" value="P:cytokinetic process"/>
    <property type="evidence" value="ECO:0007669"/>
    <property type="project" value="TreeGrafter"/>
</dbReference>
<dbReference type="Proteomes" id="UP000682739">
    <property type="component" value="Chromosome"/>
</dbReference>
<evidence type="ECO:0000256" key="1">
    <source>
        <dbReference type="SAM" id="MobiDB-lite"/>
    </source>
</evidence>
<feature type="compositionally biased region" description="Basic and acidic residues" evidence="1">
    <location>
        <begin position="34"/>
        <end position="53"/>
    </location>
</feature>
<feature type="compositionally biased region" description="Basic and acidic residues" evidence="1">
    <location>
        <begin position="152"/>
        <end position="162"/>
    </location>
</feature>
<evidence type="ECO:0000256" key="2">
    <source>
        <dbReference type="SAM" id="Phobius"/>
    </source>
</evidence>
<reference evidence="4" key="1">
    <citation type="submission" date="2021-03" db="EMBL/GenBank/DDBJ databases">
        <title>Description of Psychrosphaera ytuae sp. nov. isolated from deep sea sediment of South China Sea.</title>
        <authorList>
            <person name="Zhang J."/>
            <person name="Xu X.-D."/>
        </authorList>
    </citation>
    <scope>NUCLEOTIDE SEQUENCE</scope>
    <source>
        <strain evidence="4">MTZ26</strain>
    </source>
</reference>
<feature type="compositionally biased region" description="Low complexity" evidence="1">
    <location>
        <begin position="112"/>
        <end position="123"/>
    </location>
</feature>
<dbReference type="Pfam" id="PF05036">
    <property type="entry name" value="SPOR"/>
    <property type="match status" value="1"/>
</dbReference>
<dbReference type="PANTHER" id="PTHR38687">
    <property type="entry name" value="CELL DIVISION PROTEIN DEDD-RELATED"/>
    <property type="match status" value="1"/>
</dbReference>
<protein>
    <submittedName>
        <fullName evidence="4">SPOR domain-containing protein</fullName>
    </submittedName>
</protein>
<keyword evidence="2" id="KW-0472">Membrane</keyword>
<proteinExistence type="predicted"/>
<keyword evidence="2" id="KW-0812">Transmembrane</keyword>
<feature type="compositionally biased region" description="Polar residues" evidence="1">
    <location>
        <begin position="133"/>
        <end position="151"/>
    </location>
</feature>
<dbReference type="InterPro" id="IPR036680">
    <property type="entry name" value="SPOR-like_sf"/>
</dbReference>